<accession>A0A1H6MT86</accession>
<name>A0A1H6MT86_9GAMM</name>
<dbReference type="STRING" id="173990.SAMN05660691_02904"/>
<evidence type="ECO:0000313" key="2">
    <source>
        <dbReference type="EMBL" id="SEI02823.1"/>
    </source>
</evidence>
<organism evidence="2 3">
    <name type="scientific">Rheinheimera pacifica</name>
    <dbReference type="NCBI Taxonomy" id="173990"/>
    <lineage>
        <taxon>Bacteria</taxon>
        <taxon>Pseudomonadati</taxon>
        <taxon>Pseudomonadota</taxon>
        <taxon>Gammaproteobacteria</taxon>
        <taxon>Chromatiales</taxon>
        <taxon>Chromatiaceae</taxon>
        <taxon>Rheinheimera</taxon>
    </lineage>
</organism>
<keyword evidence="1" id="KW-0732">Signal</keyword>
<dbReference type="InterPro" id="IPR019613">
    <property type="entry name" value="DUF4198"/>
</dbReference>
<reference evidence="3" key="1">
    <citation type="submission" date="2016-10" db="EMBL/GenBank/DDBJ databases">
        <authorList>
            <person name="Varghese N."/>
            <person name="Submissions S."/>
        </authorList>
    </citation>
    <scope>NUCLEOTIDE SEQUENCE [LARGE SCALE GENOMIC DNA]</scope>
    <source>
        <strain evidence="3">DSM 17616</strain>
    </source>
</reference>
<evidence type="ECO:0000313" key="3">
    <source>
        <dbReference type="Proteomes" id="UP000199371"/>
    </source>
</evidence>
<gene>
    <name evidence="2" type="ORF">SAMN05660691_02904</name>
</gene>
<dbReference type="Pfam" id="PF10670">
    <property type="entry name" value="DUF4198"/>
    <property type="match status" value="1"/>
</dbReference>
<dbReference type="RefSeq" id="WP_092794882.1">
    <property type="nucleotide sequence ID" value="NZ_FNXF01000012.1"/>
</dbReference>
<sequence length="266" mass="29066">MLKKAALVMSALCISASVSAHTLWLVPSHYVLSKQDSWIAVDASAANMTFVPDKGIGLNSLKLYTPDGKAQDVTTVYQGKRKSMADVQLAGDGTYRLEMANPLRYFTSYELNGERKRLMANKQERTAQLPAGATKVETVQMRSRNFAYVTVNSPSDTVVKLQGSGLEISSNTHPADVVAEENLQLVFNMDGKPQAGVKGTLSYEGELYRNDAGRVEFETDSKGQFSFTPQHAGRYLIEASYSADTATALADKVRESVTFTFEVALP</sequence>
<dbReference type="EMBL" id="FNXF01000012">
    <property type="protein sequence ID" value="SEI02823.1"/>
    <property type="molecule type" value="Genomic_DNA"/>
</dbReference>
<feature type="signal peptide" evidence="1">
    <location>
        <begin position="1"/>
        <end position="20"/>
    </location>
</feature>
<proteinExistence type="predicted"/>
<dbReference type="OrthoDB" id="5943at2"/>
<evidence type="ECO:0000256" key="1">
    <source>
        <dbReference type="SAM" id="SignalP"/>
    </source>
</evidence>
<dbReference type="Proteomes" id="UP000199371">
    <property type="component" value="Unassembled WGS sequence"/>
</dbReference>
<dbReference type="AlphaFoldDB" id="A0A1H6MT86"/>
<keyword evidence="3" id="KW-1185">Reference proteome</keyword>
<protein>
    <submittedName>
        <fullName evidence="2">Uncharacterized conserved protein, contains GH25 family domain</fullName>
    </submittedName>
</protein>
<feature type="chain" id="PRO_5011564880" evidence="1">
    <location>
        <begin position="21"/>
        <end position="266"/>
    </location>
</feature>